<gene>
    <name evidence="2" type="ORF">AA12717_0936</name>
</gene>
<accession>A0ABQ0P7D7</accession>
<protein>
    <recommendedName>
        <fullName evidence="4">Helix-turn-helix domain-containing protein</fullName>
    </recommendedName>
</protein>
<sequence>MISDMGVRDGGAGNPQFSLSPRRFRRRHYTGKTLMPGDSPVRRLAVKGISLRQAFETIGWSVTQAERRSRVHRHRIARWLAGAPADPDFVQWIAALERLHRRLASPLSVHVQPGGNRPQPTAYELTLACLTIGWSERQFAERSCIHRTTLRRLDRHRPVQDWRVGRWVELLADGHRMHPQPETSIENARHVHDQF</sequence>
<organism evidence="2 3">
    <name type="scientific">Gluconacetobacter sacchari DSM 12717</name>
    <dbReference type="NCBI Taxonomy" id="1307940"/>
    <lineage>
        <taxon>Bacteria</taxon>
        <taxon>Pseudomonadati</taxon>
        <taxon>Pseudomonadota</taxon>
        <taxon>Alphaproteobacteria</taxon>
        <taxon>Acetobacterales</taxon>
        <taxon>Acetobacteraceae</taxon>
        <taxon>Gluconacetobacter</taxon>
    </lineage>
</organism>
<evidence type="ECO:0000313" key="3">
    <source>
        <dbReference type="Proteomes" id="UP001060895"/>
    </source>
</evidence>
<reference evidence="2" key="1">
    <citation type="submission" date="2013-04" db="EMBL/GenBank/DDBJ databases">
        <title>The genome sequencing project of 58 acetic acid bacteria.</title>
        <authorList>
            <person name="Okamoto-Kainuma A."/>
            <person name="Ishikawa M."/>
            <person name="Umino S."/>
            <person name="Koizumi Y."/>
            <person name="Shiwa Y."/>
            <person name="Yoshikawa H."/>
            <person name="Matsutani M."/>
            <person name="Matsushita K."/>
        </authorList>
    </citation>
    <scope>NUCLEOTIDE SEQUENCE</scope>
    <source>
        <strain evidence="2">DSM 12717</strain>
    </source>
</reference>
<name>A0ABQ0P7D7_9PROT</name>
<proteinExistence type="predicted"/>
<evidence type="ECO:0000256" key="1">
    <source>
        <dbReference type="SAM" id="MobiDB-lite"/>
    </source>
</evidence>
<dbReference type="EMBL" id="BAQP01000035">
    <property type="protein sequence ID" value="GBQ21586.1"/>
    <property type="molecule type" value="Genomic_DNA"/>
</dbReference>
<evidence type="ECO:0000313" key="2">
    <source>
        <dbReference type="EMBL" id="GBQ21586.1"/>
    </source>
</evidence>
<feature type="region of interest" description="Disordered" evidence="1">
    <location>
        <begin position="1"/>
        <end position="21"/>
    </location>
</feature>
<evidence type="ECO:0008006" key="4">
    <source>
        <dbReference type="Google" id="ProtNLM"/>
    </source>
</evidence>
<comment type="caution">
    <text evidence="2">The sequence shown here is derived from an EMBL/GenBank/DDBJ whole genome shotgun (WGS) entry which is preliminary data.</text>
</comment>
<dbReference type="Proteomes" id="UP001060895">
    <property type="component" value="Unassembled WGS sequence"/>
</dbReference>
<keyword evidence="3" id="KW-1185">Reference proteome</keyword>